<dbReference type="InterPro" id="IPR027275">
    <property type="entry name" value="PRC-brl_dom"/>
</dbReference>
<dbReference type="Proteomes" id="UP000575985">
    <property type="component" value="Unassembled WGS sequence"/>
</dbReference>
<evidence type="ECO:0000313" key="3">
    <source>
        <dbReference type="EMBL" id="NYI96375.1"/>
    </source>
</evidence>
<feature type="compositionally biased region" description="Basic and acidic residues" evidence="1">
    <location>
        <begin position="109"/>
        <end position="136"/>
    </location>
</feature>
<dbReference type="RefSeq" id="WP_217781151.1">
    <property type="nucleotide sequence ID" value="NZ_JACCFO010000001.1"/>
</dbReference>
<comment type="caution">
    <text evidence="3">The sequence shown here is derived from an EMBL/GenBank/DDBJ whole genome shotgun (WGS) entry which is preliminary data.</text>
</comment>
<gene>
    <name evidence="3" type="ORF">HNR12_002652</name>
</gene>
<dbReference type="Pfam" id="PF05239">
    <property type="entry name" value="PRC"/>
    <property type="match status" value="1"/>
</dbReference>
<dbReference type="GO" id="GO:0019684">
    <property type="term" value="P:photosynthesis, light reaction"/>
    <property type="evidence" value="ECO:0007669"/>
    <property type="project" value="InterPro"/>
</dbReference>
<name>A0A853BNT7_9ACTN</name>
<evidence type="ECO:0000256" key="1">
    <source>
        <dbReference type="SAM" id="MobiDB-lite"/>
    </source>
</evidence>
<feature type="domain" description="PRC-barrel" evidence="2">
    <location>
        <begin position="5"/>
        <end position="54"/>
    </location>
</feature>
<dbReference type="EMBL" id="JACCFO010000001">
    <property type="protein sequence ID" value="NYI96375.1"/>
    <property type="molecule type" value="Genomic_DNA"/>
</dbReference>
<sequence length="238" mass="25997">MGTQRLIGHRLVDRDGAAVGKIGQVYYDDQTDEAKWITVRTGLFGSRENLVPLLGAEMVYDALQVPWSKAEIKSAPSFDIDQHISVEQEDRVYEHYGLTPEIPGQRPAEPIERPRGRHARAEDRPEQPEYLDRSEPPPRQAPRQRTQSPGDQVPRRERAERPGPAAPQAGSGGGPAARGGAPRRGEAPGEAGPRQARPGWAGPTAPQVRPGAPEAGRAGEWARSWQPPNRPPARPGQP</sequence>
<dbReference type="SUPFAM" id="SSF50346">
    <property type="entry name" value="PRC-barrel domain"/>
    <property type="match status" value="1"/>
</dbReference>
<dbReference type="InterPro" id="IPR011033">
    <property type="entry name" value="PRC_barrel-like_sf"/>
</dbReference>
<dbReference type="AlphaFoldDB" id="A0A853BNT7"/>
<accession>A0A853BNT7</accession>
<evidence type="ECO:0000313" key="4">
    <source>
        <dbReference type="Proteomes" id="UP000575985"/>
    </source>
</evidence>
<feature type="compositionally biased region" description="Pro residues" evidence="1">
    <location>
        <begin position="228"/>
        <end position="238"/>
    </location>
</feature>
<dbReference type="Gene3D" id="3.90.50.10">
    <property type="entry name" value="Photosynthetic Reaction Center, subunit H, domain 2"/>
    <property type="match status" value="1"/>
</dbReference>
<reference evidence="3 4" key="1">
    <citation type="submission" date="2020-07" db="EMBL/GenBank/DDBJ databases">
        <title>Sequencing the genomes of 1000 actinobacteria strains.</title>
        <authorList>
            <person name="Klenk H.-P."/>
        </authorList>
    </citation>
    <scope>NUCLEOTIDE SEQUENCE [LARGE SCALE GENOMIC DNA]</scope>
    <source>
        <strain evidence="3 4">DSM 45927</strain>
    </source>
</reference>
<dbReference type="GO" id="GO:0030077">
    <property type="term" value="C:plasma membrane light-harvesting complex"/>
    <property type="evidence" value="ECO:0007669"/>
    <property type="project" value="InterPro"/>
</dbReference>
<dbReference type="InterPro" id="IPR014747">
    <property type="entry name" value="Bac_photo_RC_H_C"/>
</dbReference>
<protein>
    <recommendedName>
        <fullName evidence="2">PRC-barrel domain-containing protein</fullName>
    </recommendedName>
</protein>
<keyword evidence="4" id="KW-1185">Reference proteome</keyword>
<proteinExistence type="predicted"/>
<evidence type="ECO:0000259" key="2">
    <source>
        <dbReference type="Pfam" id="PF05239"/>
    </source>
</evidence>
<organism evidence="3 4">
    <name type="scientific">Streptomonospora nanhaiensis</name>
    <dbReference type="NCBI Taxonomy" id="1323731"/>
    <lineage>
        <taxon>Bacteria</taxon>
        <taxon>Bacillati</taxon>
        <taxon>Actinomycetota</taxon>
        <taxon>Actinomycetes</taxon>
        <taxon>Streptosporangiales</taxon>
        <taxon>Nocardiopsidaceae</taxon>
        <taxon>Streptomonospora</taxon>
    </lineage>
</organism>
<feature type="region of interest" description="Disordered" evidence="1">
    <location>
        <begin position="97"/>
        <end position="238"/>
    </location>
</feature>